<gene>
    <name evidence="1" type="ORF">C1SCF055_LOCUS5826</name>
</gene>
<reference evidence="1" key="1">
    <citation type="submission" date="2022-10" db="EMBL/GenBank/DDBJ databases">
        <authorList>
            <person name="Chen Y."/>
            <person name="Dougan E. K."/>
            <person name="Chan C."/>
            <person name="Rhodes N."/>
            <person name="Thang M."/>
        </authorList>
    </citation>
    <scope>NUCLEOTIDE SEQUENCE</scope>
</reference>
<dbReference type="Proteomes" id="UP001152797">
    <property type="component" value="Unassembled WGS sequence"/>
</dbReference>
<proteinExistence type="predicted"/>
<evidence type="ECO:0000313" key="3">
    <source>
        <dbReference type="Proteomes" id="UP001152797"/>
    </source>
</evidence>
<reference evidence="2 3" key="2">
    <citation type="submission" date="2024-05" db="EMBL/GenBank/DDBJ databases">
        <authorList>
            <person name="Chen Y."/>
            <person name="Shah S."/>
            <person name="Dougan E. K."/>
            <person name="Thang M."/>
            <person name="Chan C."/>
        </authorList>
    </citation>
    <scope>NUCLEOTIDE SEQUENCE [LARGE SCALE GENOMIC DNA]</scope>
</reference>
<keyword evidence="3" id="KW-1185">Reference proteome</keyword>
<protein>
    <submittedName>
        <fullName evidence="1">Uncharacterized protein</fullName>
    </submittedName>
</protein>
<dbReference type="EMBL" id="CAMXCT020000360">
    <property type="protein sequence ID" value="CAL1131081.1"/>
    <property type="molecule type" value="Genomic_DNA"/>
</dbReference>
<name>A0A9P1FIZ0_9DINO</name>
<comment type="caution">
    <text evidence="1">The sequence shown here is derived from an EMBL/GenBank/DDBJ whole genome shotgun (WGS) entry which is preliminary data.</text>
</comment>
<accession>A0A9P1FIZ0</accession>
<dbReference type="EMBL" id="CAMXCT030000360">
    <property type="protein sequence ID" value="CAL4765018.1"/>
    <property type="molecule type" value="Genomic_DNA"/>
</dbReference>
<organism evidence="1">
    <name type="scientific">Cladocopium goreaui</name>
    <dbReference type="NCBI Taxonomy" id="2562237"/>
    <lineage>
        <taxon>Eukaryota</taxon>
        <taxon>Sar</taxon>
        <taxon>Alveolata</taxon>
        <taxon>Dinophyceae</taxon>
        <taxon>Suessiales</taxon>
        <taxon>Symbiodiniaceae</taxon>
        <taxon>Cladocopium</taxon>
    </lineage>
</organism>
<dbReference type="AlphaFoldDB" id="A0A9P1FIZ0"/>
<evidence type="ECO:0000313" key="1">
    <source>
        <dbReference type="EMBL" id="CAI3977706.1"/>
    </source>
</evidence>
<dbReference type="EMBL" id="CAMXCT010000360">
    <property type="protein sequence ID" value="CAI3977706.1"/>
    <property type="molecule type" value="Genomic_DNA"/>
</dbReference>
<evidence type="ECO:0000313" key="2">
    <source>
        <dbReference type="EMBL" id="CAL4765018.1"/>
    </source>
</evidence>
<sequence length="127" mass="14195">MHKCEQVQPLCISNLSWHTNPEAQTGDRKQTADDLLSRLLKECHDPQNCSPNWESAKGPSYKEIVGRLSQVRQAAAQRCQVNNRAPKLARTVPHKSGSNTVARHMPRTHLSSACATTSMVSWWVGHL</sequence>